<proteinExistence type="predicted"/>
<dbReference type="EMBL" id="SJSK01000002">
    <property type="protein sequence ID" value="TCC91795.1"/>
    <property type="molecule type" value="Genomic_DNA"/>
</dbReference>
<feature type="transmembrane region" description="Helical" evidence="1">
    <location>
        <begin position="44"/>
        <end position="63"/>
    </location>
</feature>
<reference evidence="2 3" key="1">
    <citation type="submission" date="2019-02" db="EMBL/GenBank/DDBJ databases">
        <title>Pedobacter sp. RP-1-13 sp. nov., isolated from Arctic soil.</title>
        <authorList>
            <person name="Dahal R.H."/>
        </authorList>
    </citation>
    <scope>NUCLEOTIDE SEQUENCE [LARGE SCALE GENOMIC DNA]</scope>
    <source>
        <strain evidence="2 3">RP-1-13</strain>
    </source>
</reference>
<keyword evidence="3" id="KW-1185">Reference proteome</keyword>
<feature type="transmembrane region" description="Helical" evidence="1">
    <location>
        <begin position="12"/>
        <end position="32"/>
    </location>
</feature>
<keyword evidence="1" id="KW-0472">Membrane</keyword>
<dbReference type="AlphaFoldDB" id="A0A4R0MX40"/>
<protein>
    <submittedName>
        <fullName evidence="2">Uncharacterized protein</fullName>
    </submittedName>
</protein>
<gene>
    <name evidence="2" type="ORF">EZ428_08585</name>
</gene>
<organism evidence="2 3">
    <name type="scientific">Pedobacter frigiditerrae</name>
    <dbReference type="NCBI Taxonomy" id="2530452"/>
    <lineage>
        <taxon>Bacteria</taxon>
        <taxon>Pseudomonadati</taxon>
        <taxon>Bacteroidota</taxon>
        <taxon>Sphingobacteriia</taxon>
        <taxon>Sphingobacteriales</taxon>
        <taxon>Sphingobacteriaceae</taxon>
        <taxon>Pedobacter</taxon>
    </lineage>
</organism>
<dbReference type="Proteomes" id="UP000292884">
    <property type="component" value="Unassembled WGS sequence"/>
</dbReference>
<sequence length="178" mass="21102">MEFIEIQQLKLWWLYILLGIDTIIVGSIVLFDKGGMSWQDLKDIYFLPVFAIALPYIVVYFVTNNVLTLSIDQCGINYKYWPFSKNKTVSWTRIEKMYIRKYDAFGEYGGWGLRNRLWFKFNDKAYVFNDNNLGLQLELNNNKRLLFSTSKTEELSLFLINLKTKYNIGAIETDVRER</sequence>
<evidence type="ECO:0000313" key="2">
    <source>
        <dbReference type="EMBL" id="TCC91795.1"/>
    </source>
</evidence>
<dbReference type="RefSeq" id="WP_131552734.1">
    <property type="nucleotide sequence ID" value="NZ_SJSK01000002.1"/>
</dbReference>
<accession>A0A4R0MX40</accession>
<comment type="caution">
    <text evidence="2">The sequence shown here is derived from an EMBL/GenBank/DDBJ whole genome shotgun (WGS) entry which is preliminary data.</text>
</comment>
<keyword evidence="1" id="KW-1133">Transmembrane helix</keyword>
<keyword evidence="1" id="KW-0812">Transmembrane</keyword>
<evidence type="ECO:0000256" key="1">
    <source>
        <dbReference type="SAM" id="Phobius"/>
    </source>
</evidence>
<evidence type="ECO:0000313" key="3">
    <source>
        <dbReference type="Proteomes" id="UP000292884"/>
    </source>
</evidence>
<name>A0A4R0MX40_9SPHI</name>
<dbReference type="OrthoDB" id="582675at2"/>